<feature type="non-terminal residue" evidence="8">
    <location>
        <position position="1"/>
    </location>
</feature>
<dbReference type="PANTHER" id="PTHR46471">
    <property type="entry name" value="CHITIN DEACETYLASE"/>
    <property type="match status" value="1"/>
</dbReference>
<dbReference type="GO" id="GO:0016810">
    <property type="term" value="F:hydrolase activity, acting on carbon-nitrogen (but not peptide) bonds"/>
    <property type="evidence" value="ECO:0007669"/>
    <property type="project" value="InterPro"/>
</dbReference>
<evidence type="ECO:0000313" key="8">
    <source>
        <dbReference type="EMBL" id="KAF9581568.1"/>
    </source>
</evidence>
<feature type="domain" description="NodB homology" evidence="7">
    <location>
        <begin position="33"/>
        <end position="224"/>
    </location>
</feature>
<keyword evidence="2" id="KW-0479">Metal-binding</keyword>
<dbReference type="OrthoDB" id="407355at2759"/>
<dbReference type="PANTHER" id="PTHR46471:SF2">
    <property type="entry name" value="CHITIN DEACETYLASE-RELATED"/>
    <property type="match status" value="1"/>
</dbReference>
<dbReference type="Proteomes" id="UP000780801">
    <property type="component" value="Unassembled WGS sequence"/>
</dbReference>
<comment type="caution">
    <text evidence="8">The sequence shown here is derived from an EMBL/GenBank/DDBJ whole genome shotgun (WGS) entry which is preliminary data.</text>
</comment>
<evidence type="ECO:0000256" key="4">
    <source>
        <dbReference type="ARBA" id="ARBA00022801"/>
    </source>
</evidence>
<evidence type="ECO:0000256" key="2">
    <source>
        <dbReference type="ARBA" id="ARBA00022723"/>
    </source>
</evidence>
<evidence type="ECO:0000259" key="7">
    <source>
        <dbReference type="PROSITE" id="PS51677"/>
    </source>
</evidence>
<dbReference type="GO" id="GO:0005975">
    <property type="term" value="P:carbohydrate metabolic process"/>
    <property type="evidence" value="ECO:0007669"/>
    <property type="project" value="InterPro"/>
</dbReference>
<keyword evidence="9" id="KW-1185">Reference proteome</keyword>
<dbReference type="SUPFAM" id="SSF88713">
    <property type="entry name" value="Glycoside hydrolase/deacetylase"/>
    <property type="match status" value="1"/>
</dbReference>
<dbReference type="AlphaFoldDB" id="A0A9P6FTI5"/>
<comment type="cofactor">
    <cofactor evidence="1">
        <name>Co(2+)</name>
        <dbReference type="ChEBI" id="CHEBI:48828"/>
    </cofactor>
</comment>
<dbReference type="PROSITE" id="PS51677">
    <property type="entry name" value="NODB"/>
    <property type="match status" value="1"/>
</dbReference>
<organism evidence="8 9">
    <name type="scientific">Lunasporangiospora selenospora</name>
    <dbReference type="NCBI Taxonomy" id="979761"/>
    <lineage>
        <taxon>Eukaryota</taxon>
        <taxon>Fungi</taxon>
        <taxon>Fungi incertae sedis</taxon>
        <taxon>Mucoromycota</taxon>
        <taxon>Mortierellomycotina</taxon>
        <taxon>Mortierellomycetes</taxon>
        <taxon>Mortierellales</taxon>
        <taxon>Mortierellaceae</taxon>
        <taxon>Lunasporangiospora</taxon>
    </lineage>
</organism>
<feature type="chain" id="PRO_5040357345" description="NodB homology domain-containing protein" evidence="6">
    <location>
        <begin position="24"/>
        <end position="243"/>
    </location>
</feature>
<accession>A0A9P6FTI5</accession>
<dbReference type="InterPro" id="IPR002509">
    <property type="entry name" value="NODB_dom"/>
</dbReference>
<keyword evidence="5" id="KW-0119">Carbohydrate metabolism</keyword>
<name>A0A9P6FTI5_9FUNG</name>
<evidence type="ECO:0000256" key="6">
    <source>
        <dbReference type="SAM" id="SignalP"/>
    </source>
</evidence>
<evidence type="ECO:0000313" key="9">
    <source>
        <dbReference type="Proteomes" id="UP000780801"/>
    </source>
</evidence>
<feature type="signal peptide" evidence="6">
    <location>
        <begin position="1"/>
        <end position="23"/>
    </location>
</feature>
<evidence type="ECO:0000256" key="5">
    <source>
        <dbReference type="ARBA" id="ARBA00023277"/>
    </source>
</evidence>
<dbReference type="GO" id="GO:0046872">
    <property type="term" value="F:metal ion binding"/>
    <property type="evidence" value="ECO:0007669"/>
    <property type="project" value="UniProtKB-KW"/>
</dbReference>
<keyword evidence="3 6" id="KW-0732">Signal</keyword>
<evidence type="ECO:0000256" key="3">
    <source>
        <dbReference type="ARBA" id="ARBA00022729"/>
    </source>
</evidence>
<reference evidence="8" key="1">
    <citation type="journal article" date="2020" name="Fungal Divers.">
        <title>Resolving the Mortierellaceae phylogeny through synthesis of multi-gene phylogenetics and phylogenomics.</title>
        <authorList>
            <person name="Vandepol N."/>
            <person name="Liber J."/>
            <person name="Desiro A."/>
            <person name="Na H."/>
            <person name="Kennedy M."/>
            <person name="Barry K."/>
            <person name="Grigoriev I.V."/>
            <person name="Miller A.N."/>
            <person name="O'Donnell K."/>
            <person name="Stajich J.E."/>
            <person name="Bonito G."/>
        </authorList>
    </citation>
    <scope>NUCLEOTIDE SEQUENCE</scope>
    <source>
        <strain evidence="8">KOD1015</strain>
    </source>
</reference>
<dbReference type="Pfam" id="PF01522">
    <property type="entry name" value="Polysacc_deac_1"/>
    <property type="match status" value="1"/>
</dbReference>
<gene>
    <name evidence="8" type="ORF">BGW38_001364</name>
</gene>
<dbReference type="EMBL" id="JAABOA010001429">
    <property type="protein sequence ID" value="KAF9581568.1"/>
    <property type="molecule type" value="Genomic_DNA"/>
</dbReference>
<evidence type="ECO:0000256" key="1">
    <source>
        <dbReference type="ARBA" id="ARBA00001941"/>
    </source>
</evidence>
<dbReference type="Gene3D" id="3.20.20.370">
    <property type="entry name" value="Glycoside hydrolase/deacetylase"/>
    <property type="match status" value="1"/>
</dbReference>
<sequence length="243" mass="26115">MKVATLLSLSAVAIASFSGVTHGAAVVECNTPGTVALTIDDGPGGHVDKLLAVLTKNNVKATFYLIGSNVDKLKNDVKRVHDAGHMLASHTFSHDNLDKLDEAGVRLEIQKASDSIFNAAGVRPAHIRAPEGACSEACTKIMDSLGLVVAYWNLDTNDWRHAEKSISPQAKAALSFEPITKEMEKADPAKNSYVLLQHELEEYSIDPLIQNIIDAAHKRGFKFVTMDQCTGKAAYFGGSSPDP</sequence>
<dbReference type="InterPro" id="IPR011330">
    <property type="entry name" value="Glyco_hydro/deAcase_b/a-brl"/>
</dbReference>
<keyword evidence="4" id="KW-0378">Hydrolase</keyword>
<protein>
    <recommendedName>
        <fullName evidence="7">NodB homology domain-containing protein</fullName>
    </recommendedName>
</protein>
<proteinExistence type="predicted"/>